<gene>
    <name evidence="2" type="ORF">TBC1_112157</name>
</gene>
<dbReference type="PANTHER" id="PTHR21015">
    <property type="entry name" value="UDP-N-ACETYLGLUCOSAMINE--N-ACETYLMURAMYL-(PENTAPEPTIDE) PYROPHOSPHORYL-UNDECAPRENOL N-ACETYLGLUCOSAMINE TRANSFERASE 1"/>
    <property type="match status" value="1"/>
</dbReference>
<proteinExistence type="predicted"/>
<dbReference type="Gene3D" id="3.40.50.2000">
    <property type="entry name" value="Glycogen Phosphorylase B"/>
    <property type="match status" value="1"/>
</dbReference>
<sequence>MYTFIGYVFPFDVSNYSDKQEIRRKLGYGNDPLLICSLGGTAIGKELLELCGKAYTIAKYKIPDLKAVFVTGPRLAEDSLNLPENIELRGFVPNLYEHFAACDLAIVQGGATSTLELTALRKPIIYFPLEGHCEQANVSRILQQRGSGIKSRLSKTTPDLLADQIIKIIGSNVTYPEIPKAGAQKAAQYLAELLEKFAK</sequence>
<dbReference type="Proteomes" id="UP000053091">
    <property type="component" value="Unassembled WGS sequence"/>
</dbReference>
<dbReference type="AlphaFoldDB" id="A0A0S7C1N1"/>
<keyword evidence="3" id="KW-1185">Reference proteome</keyword>
<reference evidence="2" key="1">
    <citation type="journal article" date="2015" name="Genome Announc.">
        <title>Draft Genome Sequence of Bacteroidales Strain TBC1, a Novel Isolate from a Methanogenic Wastewater Treatment System.</title>
        <authorList>
            <person name="Tourlousse D.M."/>
            <person name="Matsuura N."/>
            <person name="Sun L."/>
            <person name="Toyonaga M."/>
            <person name="Kuroda K."/>
            <person name="Ohashi A."/>
            <person name="Cruz R."/>
            <person name="Yamaguchi T."/>
            <person name="Sekiguchi Y."/>
        </authorList>
    </citation>
    <scope>NUCLEOTIDE SEQUENCE [LARGE SCALE GENOMIC DNA]</scope>
    <source>
        <strain evidence="2">TBC1</strain>
    </source>
</reference>
<evidence type="ECO:0000313" key="3">
    <source>
        <dbReference type="Proteomes" id="UP000053091"/>
    </source>
</evidence>
<dbReference type="Pfam" id="PF04101">
    <property type="entry name" value="Glyco_tran_28_C"/>
    <property type="match status" value="1"/>
</dbReference>
<dbReference type="SUPFAM" id="SSF53756">
    <property type="entry name" value="UDP-Glycosyltransferase/glycogen phosphorylase"/>
    <property type="match status" value="1"/>
</dbReference>
<name>A0A0S7C1N1_9BACT</name>
<protein>
    <submittedName>
        <fullName evidence="2">Glycosyl transferase family 1</fullName>
    </submittedName>
</protein>
<evidence type="ECO:0000259" key="1">
    <source>
        <dbReference type="Pfam" id="PF04101"/>
    </source>
</evidence>
<dbReference type="GO" id="GO:0016758">
    <property type="term" value="F:hexosyltransferase activity"/>
    <property type="evidence" value="ECO:0007669"/>
    <property type="project" value="InterPro"/>
</dbReference>
<dbReference type="PANTHER" id="PTHR21015:SF22">
    <property type="entry name" value="GLYCOSYLTRANSFERASE"/>
    <property type="match status" value="1"/>
</dbReference>
<dbReference type="InterPro" id="IPR007235">
    <property type="entry name" value="Glyco_trans_28_C"/>
</dbReference>
<dbReference type="EMBL" id="DF968182">
    <property type="protein sequence ID" value="GAP43998.1"/>
    <property type="molecule type" value="Genomic_DNA"/>
</dbReference>
<dbReference type="OrthoDB" id="9790710at2"/>
<feature type="domain" description="Glycosyl transferase family 28 C-terminal" evidence="1">
    <location>
        <begin position="38"/>
        <end position="187"/>
    </location>
</feature>
<dbReference type="STRING" id="1678841.TBC1_112157"/>
<organism evidence="2">
    <name type="scientific">Lentimicrobium saccharophilum</name>
    <dbReference type="NCBI Taxonomy" id="1678841"/>
    <lineage>
        <taxon>Bacteria</taxon>
        <taxon>Pseudomonadati</taxon>
        <taxon>Bacteroidota</taxon>
        <taxon>Bacteroidia</taxon>
        <taxon>Bacteroidales</taxon>
        <taxon>Lentimicrobiaceae</taxon>
        <taxon>Lentimicrobium</taxon>
    </lineage>
</organism>
<evidence type="ECO:0000313" key="2">
    <source>
        <dbReference type="EMBL" id="GAP43998.1"/>
    </source>
</evidence>
<keyword evidence="2" id="KW-0808">Transferase</keyword>
<accession>A0A0S7C1N1</accession>